<dbReference type="GO" id="GO:0000976">
    <property type="term" value="F:transcription cis-regulatory region binding"/>
    <property type="evidence" value="ECO:0007669"/>
    <property type="project" value="TreeGrafter"/>
</dbReference>
<evidence type="ECO:0000256" key="3">
    <source>
        <dbReference type="ARBA" id="ARBA00023163"/>
    </source>
</evidence>
<dbReference type="EMBL" id="CYXN01000015">
    <property type="protein sequence ID" value="CUN08420.1"/>
    <property type="molecule type" value="Genomic_DNA"/>
</dbReference>
<dbReference type="EMBL" id="NMTV01000034">
    <property type="protein sequence ID" value="PDX73036.1"/>
    <property type="molecule type" value="Genomic_DNA"/>
</dbReference>
<keyword evidence="3" id="KW-0804">Transcription</keyword>
<dbReference type="Proteomes" id="UP000095649">
    <property type="component" value="Unassembled WGS sequence"/>
</dbReference>
<dbReference type="SUPFAM" id="SSF46689">
    <property type="entry name" value="Homeodomain-like"/>
    <property type="match status" value="1"/>
</dbReference>
<reference evidence="6 8" key="1">
    <citation type="submission" date="2015-09" db="EMBL/GenBank/DDBJ databases">
        <authorList>
            <consortium name="Pathogen Informatics"/>
        </authorList>
    </citation>
    <scope>NUCLEOTIDE SEQUENCE [LARGE SCALE GENOMIC DNA]</scope>
    <source>
        <strain evidence="6 8">2789STDY5834970</strain>
    </source>
</reference>
<keyword evidence="2 4" id="KW-0238">DNA-binding</keyword>
<dbReference type="PRINTS" id="PR00455">
    <property type="entry name" value="HTHTETR"/>
</dbReference>
<evidence type="ECO:0000313" key="9">
    <source>
        <dbReference type="Proteomes" id="UP000219901"/>
    </source>
</evidence>
<gene>
    <name evidence="7" type="ORF">CGS55_04565</name>
    <name evidence="6" type="ORF">ERS852582_01845</name>
</gene>
<evidence type="ECO:0000313" key="8">
    <source>
        <dbReference type="Proteomes" id="UP000095649"/>
    </source>
</evidence>
<organism evidence="6 8">
    <name type="scientific">Faecalibacterium prausnitzii</name>
    <dbReference type="NCBI Taxonomy" id="853"/>
    <lineage>
        <taxon>Bacteria</taxon>
        <taxon>Bacillati</taxon>
        <taxon>Bacillota</taxon>
        <taxon>Clostridia</taxon>
        <taxon>Eubacteriales</taxon>
        <taxon>Oscillospiraceae</taxon>
        <taxon>Faecalibacterium</taxon>
    </lineage>
</organism>
<sequence length="226" mass="25301">MARRYDSKEAKRRILTACVRLFLEKGYTNTKVAEILKEADVSAGSFQNIFRTKDGVLTELIGMMFSRQFGAVRPLAANAPSPVYLYAVETALQLALSELSENLRDIYVEAYTFPATAEIIHRSTTAELQAAFSAYLPGCAECDFYEMELGTAGMMRGYMARRCDPYFTLERKIRRFLSMSLSALQVPAQEREQVIAFVAEIDMLAQARKVVDAVLASLSVQFDLKG</sequence>
<dbReference type="RefSeq" id="WP_055186278.1">
    <property type="nucleotide sequence ID" value="NZ_CYXN01000015.1"/>
</dbReference>
<keyword evidence="1" id="KW-0805">Transcription regulation</keyword>
<proteinExistence type="predicted"/>
<dbReference type="OrthoDB" id="9814200at2"/>
<evidence type="ECO:0000313" key="6">
    <source>
        <dbReference type="EMBL" id="CUN08420.1"/>
    </source>
</evidence>
<reference evidence="7 9" key="2">
    <citation type="journal article" date="2017" name="Front. Microbiol.">
        <title>New Insights into the Diversity of the Genus Faecalibacterium.</title>
        <authorList>
            <person name="Benevides L."/>
            <person name="Burman S."/>
            <person name="Martin R."/>
            <person name="Robert V."/>
            <person name="Thomas M."/>
            <person name="Miquel S."/>
            <person name="Chain F."/>
            <person name="Sokol H."/>
            <person name="Bermudez-Humaran L.G."/>
            <person name="Morrison M."/>
            <person name="Langella P."/>
            <person name="Azevedo V.A."/>
            <person name="Chatel J.M."/>
            <person name="Soares S."/>
        </authorList>
    </citation>
    <scope>NUCLEOTIDE SEQUENCE [LARGE SCALE GENOMIC DNA]</scope>
    <source>
        <strain evidence="7 9">CNCM I 4546</strain>
    </source>
</reference>
<dbReference type="PROSITE" id="PS50977">
    <property type="entry name" value="HTH_TETR_2"/>
    <property type="match status" value="1"/>
</dbReference>
<dbReference type="PANTHER" id="PTHR30055">
    <property type="entry name" value="HTH-TYPE TRANSCRIPTIONAL REGULATOR RUTR"/>
    <property type="match status" value="1"/>
</dbReference>
<protein>
    <submittedName>
        <fullName evidence="6">Bacterial regulatory proteins, tetR family</fullName>
    </submittedName>
    <submittedName>
        <fullName evidence="7">TetR/AcrR family transcriptional regulator</fullName>
    </submittedName>
</protein>
<dbReference type="AlphaFoldDB" id="A0A173U1Q0"/>
<accession>A0A173U1Q0</accession>
<dbReference type="Pfam" id="PF00440">
    <property type="entry name" value="TetR_N"/>
    <property type="match status" value="1"/>
</dbReference>
<dbReference type="InterPro" id="IPR009057">
    <property type="entry name" value="Homeodomain-like_sf"/>
</dbReference>
<evidence type="ECO:0000259" key="5">
    <source>
        <dbReference type="PROSITE" id="PS50977"/>
    </source>
</evidence>
<dbReference type="Proteomes" id="UP000219901">
    <property type="component" value="Unassembled WGS sequence"/>
</dbReference>
<evidence type="ECO:0000256" key="1">
    <source>
        <dbReference type="ARBA" id="ARBA00023015"/>
    </source>
</evidence>
<dbReference type="GO" id="GO:0003700">
    <property type="term" value="F:DNA-binding transcription factor activity"/>
    <property type="evidence" value="ECO:0007669"/>
    <property type="project" value="TreeGrafter"/>
</dbReference>
<name>A0A173U1Q0_9FIRM</name>
<evidence type="ECO:0000256" key="4">
    <source>
        <dbReference type="PROSITE-ProRule" id="PRU00335"/>
    </source>
</evidence>
<dbReference type="PANTHER" id="PTHR30055:SF234">
    <property type="entry name" value="HTH-TYPE TRANSCRIPTIONAL REGULATOR BETI"/>
    <property type="match status" value="1"/>
</dbReference>
<feature type="domain" description="HTH tetR-type" evidence="5">
    <location>
        <begin position="8"/>
        <end position="68"/>
    </location>
</feature>
<dbReference type="Gene3D" id="1.10.357.10">
    <property type="entry name" value="Tetracycline Repressor, domain 2"/>
    <property type="match status" value="1"/>
</dbReference>
<reference evidence="7" key="3">
    <citation type="submission" date="2017-07" db="EMBL/GenBank/DDBJ databases">
        <authorList>
            <person name="Sun Z.S."/>
            <person name="Albrecht U."/>
            <person name="Echele G."/>
            <person name="Lee C.C."/>
        </authorList>
    </citation>
    <scope>NUCLEOTIDE SEQUENCE</scope>
    <source>
        <strain evidence="7">CNCM I 4546</strain>
    </source>
</reference>
<evidence type="ECO:0000256" key="2">
    <source>
        <dbReference type="ARBA" id="ARBA00023125"/>
    </source>
</evidence>
<feature type="DNA-binding region" description="H-T-H motif" evidence="4">
    <location>
        <begin position="31"/>
        <end position="50"/>
    </location>
</feature>
<dbReference type="InterPro" id="IPR050109">
    <property type="entry name" value="HTH-type_TetR-like_transc_reg"/>
</dbReference>
<evidence type="ECO:0000313" key="7">
    <source>
        <dbReference type="EMBL" id="PDX73036.1"/>
    </source>
</evidence>
<dbReference type="InterPro" id="IPR001647">
    <property type="entry name" value="HTH_TetR"/>
</dbReference>